<evidence type="ECO:0000256" key="1">
    <source>
        <dbReference type="SAM" id="MobiDB-lite"/>
    </source>
</evidence>
<keyword evidence="2" id="KW-0812">Transmembrane</keyword>
<keyword evidence="4" id="KW-1185">Reference proteome</keyword>
<organism evidence="3 4">
    <name type="scientific">Fusarium vanettenii (strain ATCC MYA-4622 / CBS 123669 / FGSC 9596 / NRRL 45880 / 77-13-4)</name>
    <name type="common">Fusarium solani subsp. pisi</name>
    <dbReference type="NCBI Taxonomy" id="660122"/>
    <lineage>
        <taxon>Eukaryota</taxon>
        <taxon>Fungi</taxon>
        <taxon>Dikarya</taxon>
        <taxon>Ascomycota</taxon>
        <taxon>Pezizomycotina</taxon>
        <taxon>Sordariomycetes</taxon>
        <taxon>Hypocreomycetidae</taxon>
        <taxon>Hypocreales</taxon>
        <taxon>Nectriaceae</taxon>
        <taxon>Fusarium</taxon>
        <taxon>Fusarium solani species complex</taxon>
        <taxon>Fusarium vanettenii</taxon>
    </lineage>
</organism>
<reference evidence="3 4" key="1">
    <citation type="journal article" date="2009" name="PLoS Genet.">
        <title>The genome of Nectria haematococca: contribution of supernumerary chromosomes to gene expansion.</title>
        <authorList>
            <person name="Coleman J.J."/>
            <person name="Rounsley S.D."/>
            <person name="Rodriguez-Carres M."/>
            <person name="Kuo A."/>
            <person name="Wasmann C.C."/>
            <person name="Grimwood J."/>
            <person name="Schmutz J."/>
            <person name="Taga M."/>
            <person name="White G.J."/>
            <person name="Zhou S."/>
            <person name="Schwartz D.C."/>
            <person name="Freitag M."/>
            <person name="Ma L.J."/>
            <person name="Danchin E.G."/>
            <person name="Henrissat B."/>
            <person name="Coutinho P.M."/>
            <person name="Nelson D.R."/>
            <person name="Straney D."/>
            <person name="Napoli C.A."/>
            <person name="Barker B.M."/>
            <person name="Gribskov M."/>
            <person name="Rep M."/>
            <person name="Kroken S."/>
            <person name="Molnar I."/>
            <person name="Rensing C."/>
            <person name="Kennell J.C."/>
            <person name="Zamora J."/>
            <person name="Farman M.L."/>
            <person name="Selker E.U."/>
            <person name="Salamov A."/>
            <person name="Shapiro H."/>
            <person name="Pangilinan J."/>
            <person name="Lindquist E."/>
            <person name="Lamers C."/>
            <person name="Grigoriev I.V."/>
            <person name="Geiser D.M."/>
            <person name="Covert S.F."/>
            <person name="Temporini E."/>
            <person name="Vanetten H.D."/>
        </authorList>
    </citation>
    <scope>NUCLEOTIDE SEQUENCE [LARGE SCALE GENOMIC DNA]</scope>
    <source>
        <strain evidence="4">ATCC MYA-4622 / CBS 123669 / FGSC 9596 / NRRL 45880 / 77-13-4</strain>
    </source>
</reference>
<dbReference type="RefSeq" id="XP_003039927.1">
    <property type="nucleotide sequence ID" value="XM_003039881.1"/>
</dbReference>
<dbReference type="HOGENOM" id="CLU_723792_0_0_1"/>
<dbReference type="InParanoid" id="C7ZNP8"/>
<dbReference type="OrthoDB" id="5426765at2759"/>
<evidence type="ECO:0000256" key="2">
    <source>
        <dbReference type="SAM" id="Phobius"/>
    </source>
</evidence>
<dbReference type="OMA" id="EICIERQ"/>
<dbReference type="VEuPathDB" id="FungiDB:NECHADRAFT_85465"/>
<dbReference type="GeneID" id="9677581"/>
<dbReference type="KEGG" id="nhe:NECHADRAFT_85465"/>
<gene>
    <name evidence="3" type="ORF">NECHADRAFT_85465</name>
</gene>
<dbReference type="AlphaFoldDB" id="C7ZNP8"/>
<evidence type="ECO:0000313" key="4">
    <source>
        <dbReference type="Proteomes" id="UP000005206"/>
    </source>
</evidence>
<name>C7ZNP8_FUSV7</name>
<feature type="compositionally biased region" description="Basic residues" evidence="1">
    <location>
        <begin position="344"/>
        <end position="362"/>
    </location>
</feature>
<accession>C7ZNP8</accession>
<protein>
    <submittedName>
        <fullName evidence="3">Uncharacterized protein</fullName>
    </submittedName>
</protein>
<proteinExistence type="predicted"/>
<sequence>MDPFSALSIVGTTTGLVTLCFQLLNIGVAVERSRRELQRQLEEYDVLRLILTDSGRTILAHGQPPESAQAAMLTCAKRLREVDDSLGSLRRLDEKAKSGKPSRRALFMLLVKSSAESDLRQQAFTSFRDAVLLLRDMSSIQMVVMRPRREDVAGLQVDSLTSQLASRERDEWSPAAYREETGLDLEDLTRSKPKEDSPRPLLHTLVTSDYTLDATLVFQSLGGLTYVPVRGFVDTGSSAFIISSKVLERAGFSEEKWQRVDEETWLRGLEGVRYRPTHQVELTWYLDRRRYSRVDTFLVANDDRFDILLPKSLACPGGEVDTGLVLMLELRKKTDADHSGQRNVNKRKSATGRRTVKAKQPKRSGNGNGENKEKPNFLKPSA</sequence>
<dbReference type="EMBL" id="GG698970">
    <property type="protein sequence ID" value="EEU34214.1"/>
    <property type="molecule type" value="Genomic_DNA"/>
</dbReference>
<dbReference type="eggNOG" id="ENOG502RG3S">
    <property type="taxonomic scope" value="Eukaryota"/>
</dbReference>
<keyword evidence="2" id="KW-1133">Transmembrane helix</keyword>
<feature type="region of interest" description="Disordered" evidence="1">
    <location>
        <begin position="335"/>
        <end position="382"/>
    </location>
</feature>
<feature type="transmembrane region" description="Helical" evidence="2">
    <location>
        <begin position="6"/>
        <end position="30"/>
    </location>
</feature>
<keyword evidence="2" id="KW-0472">Membrane</keyword>
<evidence type="ECO:0000313" key="3">
    <source>
        <dbReference type="EMBL" id="EEU34214.1"/>
    </source>
</evidence>
<dbReference type="Proteomes" id="UP000005206">
    <property type="component" value="Chromosome 10"/>
</dbReference>